<evidence type="ECO:0000313" key="3">
    <source>
        <dbReference type="Proteomes" id="UP000518752"/>
    </source>
</evidence>
<feature type="compositionally biased region" description="Pro residues" evidence="1">
    <location>
        <begin position="87"/>
        <end position="104"/>
    </location>
</feature>
<accession>A0A8H5LUM4</accession>
<feature type="compositionally biased region" description="Low complexity" evidence="1">
    <location>
        <begin position="185"/>
        <end position="198"/>
    </location>
</feature>
<feature type="region of interest" description="Disordered" evidence="1">
    <location>
        <begin position="139"/>
        <end position="306"/>
    </location>
</feature>
<feature type="region of interest" description="Disordered" evidence="1">
    <location>
        <begin position="1"/>
        <end position="120"/>
    </location>
</feature>
<name>A0A8H5LUM4_9AGAR</name>
<feature type="region of interest" description="Disordered" evidence="1">
    <location>
        <begin position="324"/>
        <end position="414"/>
    </location>
</feature>
<feature type="compositionally biased region" description="Acidic residues" evidence="1">
    <location>
        <begin position="386"/>
        <end position="398"/>
    </location>
</feature>
<keyword evidence="3" id="KW-1185">Reference proteome</keyword>
<evidence type="ECO:0000256" key="1">
    <source>
        <dbReference type="SAM" id="MobiDB-lite"/>
    </source>
</evidence>
<protein>
    <submittedName>
        <fullName evidence="2">Uncharacterized protein</fullName>
    </submittedName>
</protein>
<evidence type="ECO:0000313" key="2">
    <source>
        <dbReference type="EMBL" id="KAF5370192.1"/>
    </source>
</evidence>
<feature type="compositionally biased region" description="Low complexity" evidence="1">
    <location>
        <begin position="234"/>
        <end position="244"/>
    </location>
</feature>
<gene>
    <name evidence="2" type="ORF">D9757_010623</name>
</gene>
<proteinExistence type="predicted"/>
<dbReference type="Proteomes" id="UP000518752">
    <property type="component" value="Unassembled WGS sequence"/>
</dbReference>
<feature type="compositionally biased region" description="Polar residues" evidence="1">
    <location>
        <begin position="107"/>
        <end position="116"/>
    </location>
</feature>
<dbReference type="EMBL" id="JAACJN010000124">
    <property type="protein sequence ID" value="KAF5370192.1"/>
    <property type="molecule type" value="Genomic_DNA"/>
</dbReference>
<sequence>MDTDIESRPTPAVKNLLSKFESLNMEHNAEQQQSSKSHPPSPSPTLRSVSSSSSLKSNTAAKRPPPPPPSKTLRNHSKGLSSSSISPSPPPSTSPLLRPVPTPPSLKTSFPSSVVTSDELEEGLPPALGVAALRSRFSNTPLLQPHSPKPTPSHLENPPIPPRFHTPAEPENLISFTVSPEGYHSPSSSSNSTSSLDDSFFEDSSTDNPDSTTTAKAPPIPARKHRISNHYQDSSISSRTSISLPPRPPPRFHPAAIHVPESDPLNSPAPPLLPVRRSTIAQAEDFASSPKTPRPRMPPVPLHSAHPSANHLIHVTSAPIVDAPISASLPPPTSDRKTFGKANLPPPPTRTIALGDKLPPPPTRTIALGDKLPPPKRTAAACSDNGESDEDDSGDEDDMKGSGVDSLPDASRRLPLLVERNSRGDSTALVSTKITVPAHTGHLGMSGAYIVVGSTHHIKIYNINLSLDAAAFNLDTKQFGIKDGKVGAMEFKSEFIVWIALKEGHFKIDVRNGKLTRRQALCSHQPYRPSLPLFWLNDIRR</sequence>
<comment type="caution">
    <text evidence="2">The sequence shown here is derived from an EMBL/GenBank/DDBJ whole genome shotgun (WGS) entry which is preliminary data.</text>
</comment>
<reference evidence="2 3" key="1">
    <citation type="journal article" date="2020" name="ISME J.">
        <title>Uncovering the hidden diversity of litter-decomposition mechanisms in mushroom-forming fungi.</title>
        <authorList>
            <person name="Floudas D."/>
            <person name="Bentzer J."/>
            <person name="Ahren D."/>
            <person name="Johansson T."/>
            <person name="Persson P."/>
            <person name="Tunlid A."/>
        </authorList>
    </citation>
    <scope>NUCLEOTIDE SEQUENCE [LARGE SCALE GENOMIC DNA]</scope>
    <source>
        <strain evidence="2 3">CBS 406.79</strain>
    </source>
</reference>
<dbReference type="AlphaFoldDB" id="A0A8H5LUM4"/>
<feature type="compositionally biased region" description="Low complexity" evidence="1">
    <location>
        <begin position="31"/>
        <end position="57"/>
    </location>
</feature>
<organism evidence="2 3">
    <name type="scientific">Collybiopsis confluens</name>
    <dbReference type="NCBI Taxonomy" id="2823264"/>
    <lineage>
        <taxon>Eukaryota</taxon>
        <taxon>Fungi</taxon>
        <taxon>Dikarya</taxon>
        <taxon>Basidiomycota</taxon>
        <taxon>Agaricomycotina</taxon>
        <taxon>Agaricomycetes</taxon>
        <taxon>Agaricomycetidae</taxon>
        <taxon>Agaricales</taxon>
        <taxon>Marasmiineae</taxon>
        <taxon>Omphalotaceae</taxon>
        <taxon>Collybiopsis</taxon>
    </lineage>
</organism>